<sequence>MQNFPLVSIICLSYNHEAYVVEALNSVINQTYPNIELLIADDCSIDSSAIVIQNWLKKHPNVYFQANAKNLGNTKTFNQLVEKAKGKYIIDLAADDLLLPDCVTKQVTTFQNTKNKNLGVVYGNLKEIDENGFFLTDYYTEKDNPKSGNIYEMVISNATKICSVSCMIKREVFESLGYYNESLFYEDLDLWVRVSRKYDFEYISDFLVKKRVLPQSLGAHFYKKNNKITKQLHYSTLVILKNAYYLNHSKSEFKALLGRIKYEFIIFLKSREYTLLFRLLFLGIKTKWKSL</sequence>
<name>A0A1M7ZWE2_9FLAO</name>
<feature type="domain" description="Glycosyltransferase 2-like" evidence="1">
    <location>
        <begin position="8"/>
        <end position="176"/>
    </location>
</feature>
<protein>
    <recommendedName>
        <fullName evidence="1">Glycosyltransferase 2-like domain-containing protein</fullName>
    </recommendedName>
</protein>
<dbReference type="STRING" id="416016.SAMN05443547_1451"/>
<organism evidence="2 3">
    <name type="scientific">Flavobacterium cucumis</name>
    <dbReference type="NCBI Taxonomy" id="416016"/>
    <lineage>
        <taxon>Bacteria</taxon>
        <taxon>Pseudomonadati</taxon>
        <taxon>Bacteroidota</taxon>
        <taxon>Flavobacteriia</taxon>
        <taxon>Flavobacteriales</taxon>
        <taxon>Flavobacteriaceae</taxon>
        <taxon>Flavobacterium</taxon>
    </lineage>
</organism>
<dbReference type="PANTHER" id="PTHR22916">
    <property type="entry name" value="GLYCOSYLTRANSFERASE"/>
    <property type="match status" value="1"/>
</dbReference>
<gene>
    <name evidence="2" type="ORF">SAMN05443547_1451</name>
</gene>
<evidence type="ECO:0000313" key="3">
    <source>
        <dbReference type="Proteomes" id="UP000184611"/>
    </source>
</evidence>
<dbReference type="PANTHER" id="PTHR22916:SF3">
    <property type="entry name" value="UDP-GLCNAC:BETAGAL BETA-1,3-N-ACETYLGLUCOSAMINYLTRANSFERASE-LIKE PROTEIN 1"/>
    <property type="match status" value="1"/>
</dbReference>
<dbReference type="Proteomes" id="UP000184611">
    <property type="component" value="Unassembled WGS sequence"/>
</dbReference>
<proteinExistence type="predicted"/>
<dbReference type="AlphaFoldDB" id="A0A1M7ZWE2"/>
<dbReference type="OrthoDB" id="396512at2"/>
<dbReference type="EMBL" id="FRYK01000002">
    <property type="protein sequence ID" value="SHO73100.1"/>
    <property type="molecule type" value="Genomic_DNA"/>
</dbReference>
<dbReference type="SUPFAM" id="SSF53448">
    <property type="entry name" value="Nucleotide-diphospho-sugar transferases"/>
    <property type="match status" value="1"/>
</dbReference>
<dbReference type="RefSeq" id="WP_073582914.1">
    <property type="nucleotide sequence ID" value="NZ_CBCSEA010000004.1"/>
</dbReference>
<dbReference type="GO" id="GO:0016758">
    <property type="term" value="F:hexosyltransferase activity"/>
    <property type="evidence" value="ECO:0007669"/>
    <property type="project" value="UniProtKB-ARBA"/>
</dbReference>
<dbReference type="InterPro" id="IPR029044">
    <property type="entry name" value="Nucleotide-diphossugar_trans"/>
</dbReference>
<dbReference type="Pfam" id="PF00535">
    <property type="entry name" value="Glycos_transf_2"/>
    <property type="match status" value="1"/>
</dbReference>
<accession>A0A1M7ZWE2</accession>
<dbReference type="Gene3D" id="3.90.550.10">
    <property type="entry name" value="Spore Coat Polysaccharide Biosynthesis Protein SpsA, Chain A"/>
    <property type="match status" value="1"/>
</dbReference>
<evidence type="ECO:0000259" key="1">
    <source>
        <dbReference type="Pfam" id="PF00535"/>
    </source>
</evidence>
<reference evidence="3" key="1">
    <citation type="submission" date="2016-12" db="EMBL/GenBank/DDBJ databases">
        <authorList>
            <person name="Varghese N."/>
            <person name="Submissions S."/>
        </authorList>
    </citation>
    <scope>NUCLEOTIDE SEQUENCE [LARGE SCALE GENOMIC DNA]</scope>
    <source>
        <strain evidence="3">DSM 18830</strain>
    </source>
</reference>
<dbReference type="InterPro" id="IPR001173">
    <property type="entry name" value="Glyco_trans_2-like"/>
</dbReference>
<evidence type="ECO:0000313" key="2">
    <source>
        <dbReference type="EMBL" id="SHO73100.1"/>
    </source>
</evidence>
<keyword evidence="3" id="KW-1185">Reference proteome</keyword>